<accession>A0A562UYL1</accession>
<dbReference type="AlphaFoldDB" id="A0A562UYL1"/>
<gene>
    <name evidence="3" type="ORF">LX16_4107</name>
</gene>
<reference evidence="3 4" key="1">
    <citation type="journal article" date="2013" name="Stand. Genomic Sci.">
        <title>Genomic Encyclopedia of Type Strains, Phase I: The one thousand microbial genomes (KMG-I) project.</title>
        <authorList>
            <person name="Kyrpides N.C."/>
            <person name="Woyke T."/>
            <person name="Eisen J.A."/>
            <person name="Garrity G."/>
            <person name="Lilburn T.G."/>
            <person name="Beck B.J."/>
            <person name="Whitman W.B."/>
            <person name="Hugenholtz P."/>
            <person name="Klenk H.P."/>
        </authorList>
    </citation>
    <scope>NUCLEOTIDE SEQUENCE [LARGE SCALE GENOMIC DNA]</scope>
    <source>
        <strain evidence="3 4">DSM 45044</strain>
    </source>
</reference>
<keyword evidence="2" id="KW-1133">Transmembrane helix</keyword>
<name>A0A562UYL1_9ACTN</name>
<keyword evidence="4" id="KW-1185">Reference proteome</keyword>
<protein>
    <submittedName>
        <fullName evidence="3">Uncharacterized protein</fullName>
    </submittedName>
</protein>
<feature type="region of interest" description="Disordered" evidence="1">
    <location>
        <begin position="35"/>
        <end position="58"/>
    </location>
</feature>
<proteinExistence type="predicted"/>
<evidence type="ECO:0000256" key="1">
    <source>
        <dbReference type="SAM" id="MobiDB-lite"/>
    </source>
</evidence>
<evidence type="ECO:0000313" key="3">
    <source>
        <dbReference type="EMBL" id="TWJ10687.1"/>
    </source>
</evidence>
<sequence>MQSVTLPYALIVALIATVVTLTVAAAALCVQHGSARRAVDLSPPSPHTPRSDCPRSGCTIVHPRVGRHRRRPEPAGPVEVVASVIACGFGLFAGRGRHYR</sequence>
<dbReference type="Proteomes" id="UP000321617">
    <property type="component" value="Unassembled WGS sequence"/>
</dbReference>
<dbReference type="EMBL" id="VLLL01000007">
    <property type="protein sequence ID" value="TWJ10687.1"/>
    <property type="molecule type" value="Genomic_DNA"/>
</dbReference>
<evidence type="ECO:0000256" key="2">
    <source>
        <dbReference type="SAM" id="Phobius"/>
    </source>
</evidence>
<keyword evidence="2" id="KW-0472">Membrane</keyword>
<comment type="caution">
    <text evidence="3">The sequence shown here is derived from an EMBL/GenBank/DDBJ whole genome shotgun (WGS) entry which is preliminary data.</text>
</comment>
<evidence type="ECO:0000313" key="4">
    <source>
        <dbReference type="Proteomes" id="UP000321617"/>
    </source>
</evidence>
<feature type="transmembrane region" description="Helical" evidence="2">
    <location>
        <begin position="6"/>
        <end position="30"/>
    </location>
</feature>
<keyword evidence="2" id="KW-0812">Transmembrane</keyword>
<organism evidence="3 4">
    <name type="scientific">Stackebrandtia albiflava</name>
    <dbReference type="NCBI Taxonomy" id="406432"/>
    <lineage>
        <taxon>Bacteria</taxon>
        <taxon>Bacillati</taxon>
        <taxon>Actinomycetota</taxon>
        <taxon>Actinomycetes</taxon>
        <taxon>Glycomycetales</taxon>
        <taxon>Glycomycetaceae</taxon>
        <taxon>Stackebrandtia</taxon>
    </lineage>
</organism>